<reference evidence="2 3" key="1">
    <citation type="submission" date="2024-05" db="EMBL/GenBank/DDBJ databases">
        <title>Genome sequencing and assembly of Indian major carp, Cirrhinus mrigala (Hamilton, 1822).</title>
        <authorList>
            <person name="Mohindra V."/>
            <person name="Chowdhury L.M."/>
            <person name="Lal K."/>
            <person name="Jena J.K."/>
        </authorList>
    </citation>
    <scope>NUCLEOTIDE SEQUENCE [LARGE SCALE GENOMIC DNA]</scope>
    <source>
        <strain evidence="2">CM1030</strain>
        <tissue evidence="2">Blood</tissue>
    </source>
</reference>
<protein>
    <submittedName>
        <fullName evidence="2">Uncharacterized protein</fullName>
    </submittedName>
</protein>
<dbReference type="EMBL" id="JAMKFB020000011">
    <property type="protein sequence ID" value="KAL0181802.1"/>
    <property type="molecule type" value="Genomic_DNA"/>
</dbReference>
<dbReference type="AlphaFoldDB" id="A0ABD0Q6E5"/>
<name>A0ABD0Q6E5_CIRMR</name>
<feature type="region of interest" description="Disordered" evidence="1">
    <location>
        <begin position="1"/>
        <end position="21"/>
    </location>
</feature>
<evidence type="ECO:0000313" key="2">
    <source>
        <dbReference type="EMBL" id="KAL0181802.1"/>
    </source>
</evidence>
<evidence type="ECO:0000313" key="3">
    <source>
        <dbReference type="Proteomes" id="UP001529510"/>
    </source>
</evidence>
<keyword evidence="3" id="KW-1185">Reference proteome</keyword>
<sequence>LRASRTHLMGSDTELSDLDDEDRETIFSSADMLSPSGHSDAQTLALMLQEQLDAINEEI</sequence>
<proteinExistence type="predicted"/>
<feature type="non-terminal residue" evidence="2">
    <location>
        <position position="59"/>
    </location>
</feature>
<gene>
    <name evidence="2" type="ORF">M9458_024208</name>
</gene>
<evidence type="ECO:0000256" key="1">
    <source>
        <dbReference type="SAM" id="MobiDB-lite"/>
    </source>
</evidence>
<comment type="caution">
    <text evidence="2">The sequence shown here is derived from an EMBL/GenBank/DDBJ whole genome shotgun (WGS) entry which is preliminary data.</text>
</comment>
<organism evidence="2 3">
    <name type="scientific">Cirrhinus mrigala</name>
    <name type="common">Mrigala</name>
    <dbReference type="NCBI Taxonomy" id="683832"/>
    <lineage>
        <taxon>Eukaryota</taxon>
        <taxon>Metazoa</taxon>
        <taxon>Chordata</taxon>
        <taxon>Craniata</taxon>
        <taxon>Vertebrata</taxon>
        <taxon>Euteleostomi</taxon>
        <taxon>Actinopterygii</taxon>
        <taxon>Neopterygii</taxon>
        <taxon>Teleostei</taxon>
        <taxon>Ostariophysi</taxon>
        <taxon>Cypriniformes</taxon>
        <taxon>Cyprinidae</taxon>
        <taxon>Labeoninae</taxon>
        <taxon>Labeonini</taxon>
        <taxon>Cirrhinus</taxon>
    </lineage>
</organism>
<accession>A0ABD0Q6E5</accession>
<feature type="non-terminal residue" evidence="2">
    <location>
        <position position="1"/>
    </location>
</feature>
<dbReference type="Proteomes" id="UP001529510">
    <property type="component" value="Unassembled WGS sequence"/>
</dbReference>